<accession>A0AAV5RBU8</accession>
<keyword evidence="2" id="KW-1185">Reference proteome</keyword>
<dbReference type="EMBL" id="BTGB01000009">
    <property type="protein sequence ID" value="GMM48668.1"/>
    <property type="molecule type" value="Genomic_DNA"/>
</dbReference>
<dbReference type="AlphaFoldDB" id="A0AAV5RBU8"/>
<sequence length="421" mass="47756">MYGKKYQGDKIDPIEDFKGSLANRSNLSICIPPPIKRISTDSKINEKGRVLSQEYRKLKRNSECQPIPVQPPTINKRKNRESIWGKLGKRISTIGISECLNDVDSNKNSNSNGSKNTKRGVSMNYVYQINETSDFNAYPKLSKQETFIDMNHQVSEYSEKRPISLESLDDQDDIVYTKNNQLFINFPDDSQTSLVSKLLDEYSKFNLENPSSNIAPLTPPQRNTHSSYNSTISGGFSTSDDIFSNAPTSCYTGSSDSIDLVNTDNENNNHLLTTNYNKELPSIPIKNINQFDLRDYTNTLSAEVIDPSIPPEVPKHQFVEKESTPYYDCKDSFSFTSSKYSDISNDDNVMKFYSDSKKIIPQDTSIYTRSSTRKEYNGIKTVESKAKEQIRSASSQYLEKAGISPFMLNGYQENTQLRVIN</sequence>
<organism evidence="1 2">
    <name type="scientific">Pichia kluyveri</name>
    <name type="common">Yeast</name>
    <dbReference type="NCBI Taxonomy" id="36015"/>
    <lineage>
        <taxon>Eukaryota</taxon>
        <taxon>Fungi</taxon>
        <taxon>Dikarya</taxon>
        <taxon>Ascomycota</taxon>
        <taxon>Saccharomycotina</taxon>
        <taxon>Pichiomycetes</taxon>
        <taxon>Pichiales</taxon>
        <taxon>Pichiaceae</taxon>
        <taxon>Pichia</taxon>
    </lineage>
</organism>
<name>A0AAV5RBU8_PICKL</name>
<gene>
    <name evidence="1" type="ORF">DAPK24_052660</name>
</gene>
<reference evidence="1 2" key="1">
    <citation type="journal article" date="2023" name="Elife">
        <title>Identification of key yeast species and microbe-microbe interactions impacting larval growth of Drosophila in the wild.</title>
        <authorList>
            <person name="Mure A."/>
            <person name="Sugiura Y."/>
            <person name="Maeda R."/>
            <person name="Honda K."/>
            <person name="Sakurai N."/>
            <person name="Takahashi Y."/>
            <person name="Watada M."/>
            <person name="Katoh T."/>
            <person name="Gotoh A."/>
            <person name="Gotoh Y."/>
            <person name="Taniguchi I."/>
            <person name="Nakamura K."/>
            <person name="Hayashi T."/>
            <person name="Katayama T."/>
            <person name="Uemura T."/>
            <person name="Hattori Y."/>
        </authorList>
    </citation>
    <scope>NUCLEOTIDE SEQUENCE [LARGE SCALE GENOMIC DNA]</scope>
    <source>
        <strain evidence="1 2">PK-24</strain>
    </source>
</reference>
<comment type="caution">
    <text evidence="1">The sequence shown here is derived from an EMBL/GenBank/DDBJ whole genome shotgun (WGS) entry which is preliminary data.</text>
</comment>
<dbReference type="Proteomes" id="UP001378960">
    <property type="component" value="Unassembled WGS sequence"/>
</dbReference>
<proteinExistence type="predicted"/>
<protein>
    <submittedName>
        <fullName evidence="1">Uncharacterized protein</fullName>
    </submittedName>
</protein>
<evidence type="ECO:0000313" key="2">
    <source>
        <dbReference type="Proteomes" id="UP001378960"/>
    </source>
</evidence>
<evidence type="ECO:0000313" key="1">
    <source>
        <dbReference type="EMBL" id="GMM48668.1"/>
    </source>
</evidence>